<keyword evidence="3" id="KW-1185">Reference proteome</keyword>
<dbReference type="InterPro" id="IPR052394">
    <property type="entry name" value="LRR-containing"/>
</dbReference>
<dbReference type="SUPFAM" id="SSF52047">
    <property type="entry name" value="RNI-like"/>
    <property type="match status" value="1"/>
</dbReference>
<organism evidence="2 3">
    <name type="scientific">Myotis myotis</name>
    <name type="common">Greater mouse-eared bat</name>
    <name type="synonym">Vespertilio myotis</name>
    <dbReference type="NCBI Taxonomy" id="51298"/>
    <lineage>
        <taxon>Eukaryota</taxon>
        <taxon>Metazoa</taxon>
        <taxon>Chordata</taxon>
        <taxon>Craniata</taxon>
        <taxon>Vertebrata</taxon>
        <taxon>Euteleostomi</taxon>
        <taxon>Mammalia</taxon>
        <taxon>Eutheria</taxon>
        <taxon>Laurasiatheria</taxon>
        <taxon>Chiroptera</taxon>
        <taxon>Yangochiroptera</taxon>
        <taxon>Vespertilionidae</taxon>
        <taxon>Myotis</taxon>
    </lineage>
</organism>
<dbReference type="EMBL" id="JABWUV010000001">
    <property type="protein sequence ID" value="KAF6387814.1"/>
    <property type="molecule type" value="Genomic_DNA"/>
</dbReference>
<dbReference type="VEuPathDB" id="HostDB:GeneID_118658435"/>
<dbReference type="Proteomes" id="UP000527355">
    <property type="component" value="Unassembled WGS sequence"/>
</dbReference>
<dbReference type="InterPro" id="IPR032675">
    <property type="entry name" value="LRR_dom_sf"/>
</dbReference>
<dbReference type="PANTHER" id="PTHR24114:SF49">
    <property type="entry name" value="LEUCINE-RICH REPEAT-CONTAINING PROTEIN 74A"/>
    <property type="match status" value="1"/>
</dbReference>
<proteinExistence type="predicted"/>
<dbReference type="PANTHER" id="PTHR24114">
    <property type="entry name" value="LEUCINE RICH REPEAT FAMILY PROTEIN"/>
    <property type="match status" value="1"/>
</dbReference>
<dbReference type="InterPro" id="IPR001611">
    <property type="entry name" value="Leu-rich_rpt"/>
</dbReference>
<dbReference type="SMART" id="SM00368">
    <property type="entry name" value="LRR_RI"/>
    <property type="match status" value="8"/>
</dbReference>
<sequence length="471" mass="52227">MDNDEPLEPETTEEAGTQATPHSSDETLYCEAETAPASDKGKPTRESSETDLEIEDTEKYFTTGQKELYMEACKLVGVVPVSYFIRNMEESYMNLNHHGLGPHGTKAIAIALVSNTTLITLELADNSIMEDGILSLVEMLQENYYLQELNISNNALGFEGAKVIAEFLQKNSSSLLSLQLSGNKFKDQSAELLCQALSANYRIKEMDLSHNEFSDKDGEFLGSMLALNVGLQTLDLSWNHLSPRAAVSLSNGLRSNVTLKTLDISMNGFGNEGAAALGEALKSNSSLAYLDVSNNDISNEGIIKLSKGLEFNECLRTLKLFLNPMNMEGAVSLIMSIKKNPKSKMENLDISNVMVSEQFVKFLDGVYAIHPQLDVVYKAIQGLSAKKSIIQYPNPMKLIQSYADQNKIKVLDFFKSLTPTGMMKMPVSDFLKAMIQQNKIPLNRFQIRELIKRLDDKNGNVNFSVLEVVKP</sequence>
<feature type="region of interest" description="Disordered" evidence="1">
    <location>
        <begin position="1"/>
        <end position="53"/>
    </location>
</feature>
<evidence type="ECO:0000313" key="3">
    <source>
        <dbReference type="Proteomes" id="UP000527355"/>
    </source>
</evidence>
<dbReference type="Pfam" id="PF13516">
    <property type="entry name" value="LRR_6"/>
    <property type="match status" value="5"/>
</dbReference>
<comment type="caution">
    <text evidence="2">The sequence shown here is derived from an EMBL/GenBank/DDBJ whole genome shotgun (WGS) entry which is preliminary data.</text>
</comment>
<gene>
    <name evidence="2" type="ORF">mMyoMyo1_012508</name>
</gene>
<feature type="compositionally biased region" description="Basic and acidic residues" evidence="1">
    <location>
        <begin position="39"/>
        <end position="48"/>
    </location>
</feature>
<accession>A0A7J8AMZ6</accession>
<protein>
    <submittedName>
        <fullName evidence="2">Leucine rich repeat containing 74A</fullName>
    </submittedName>
</protein>
<feature type="compositionally biased region" description="Acidic residues" evidence="1">
    <location>
        <begin position="1"/>
        <end position="13"/>
    </location>
</feature>
<evidence type="ECO:0000256" key="1">
    <source>
        <dbReference type="SAM" id="MobiDB-lite"/>
    </source>
</evidence>
<dbReference type="AlphaFoldDB" id="A0A7J8AMZ6"/>
<name>A0A7J8AMZ6_MYOMY</name>
<reference evidence="2 3" key="1">
    <citation type="journal article" date="2020" name="Nature">
        <title>Six reference-quality genomes reveal evolution of bat adaptations.</title>
        <authorList>
            <person name="Jebb D."/>
            <person name="Huang Z."/>
            <person name="Pippel M."/>
            <person name="Hughes G.M."/>
            <person name="Lavrichenko K."/>
            <person name="Devanna P."/>
            <person name="Winkler S."/>
            <person name="Jermiin L.S."/>
            <person name="Skirmuntt E.C."/>
            <person name="Katzourakis A."/>
            <person name="Burkitt-Gray L."/>
            <person name="Ray D.A."/>
            <person name="Sullivan K.A.M."/>
            <person name="Roscito J.G."/>
            <person name="Kirilenko B.M."/>
            <person name="Davalos L.M."/>
            <person name="Corthals A.P."/>
            <person name="Power M.L."/>
            <person name="Jones G."/>
            <person name="Ransome R.D."/>
            <person name="Dechmann D.K.N."/>
            <person name="Locatelli A.G."/>
            <person name="Puechmaille S.J."/>
            <person name="Fedrigo O."/>
            <person name="Jarvis E.D."/>
            <person name="Hiller M."/>
            <person name="Vernes S.C."/>
            <person name="Myers E.W."/>
            <person name="Teeling E.C."/>
        </authorList>
    </citation>
    <scope>NUCLEOTIDE SEQUENCE [LARGE SCALE GENOMIC DNA]</scope>
    <source>
        <strain evidence="2">MMyoMyo1</strain>
        <tissue evidence="2">Flight muscle</tissue>
    </source>
</reference>
<evidence type="ECO:0000313" key="2">
    <source>
        <dbReference type="EMBL" id="KAF6387814.1"/>
    </source>
</evidence>
<dbReference type="Gene3D" id="3.80.10.10">
    <property type="entry name" value="Ribonuclease Inhibitor"/>
    <property type="match status" value="1"/>
</dbReference>